<sequence>MMMWTIVLRPQKRTANNFQAWNNDILTLYGLRKDHKCFMVVEYFVLSWLRDVFNALSIITDEEENSLNIKRKNISLLSTLGHSVSNSPYCKYRANTQCPLEGKMESIGYDELSYE</sequence>
<evidence type="ECO:0000313" key="1">
    <source>
        <dbReference type="EMBL" id="CAI9716358.1"/>
    </source>
</evidence>
<reference evidence="1" key="1">
    <citation type="submission" date="2023-08" db="EMBL/GenBank/DDBJ databases">
        <authorList>
            <person name="Alioto T."/>
            <person name="Alioto T."/>
            <person name="Gomez Garrido J."/>
        </authorList>
    </citation>
    <scope>NUCLEOTIDE SEQUENCE</scope>
</reference>
<accession>A0AA36AHP5</accession>
<gene>
    <name evidence="1" type="ORF">OCTVUL_1B012648</name>
</gene>
<dbReference type="AlphaFoldDB" id="A0AA36AHP5"/>
<protein>
    <submittedName>
        <fullName evidence="1">Uncharacterized protein</fullName>
    </submittedName>
</protein>
<keyword evidence="2" id="KW-1185">Reference proteome</keyword>
<proteinExistence type="predicted"/>
<name>A0AA36AHP5_OCTVU</name>
<organism evidence="1 2">
    <name type="scientific">Octopus vulgaris</name>
    <name type="common">Common octopus</name>
    <dbReference type="NCBI Taxonomy" id="6645"/>
    <lineage>
        <taxon>Eukaryota</taxon>
        <taxon>Metazoa</taxon>
        <taxon>Spiralia</taxon>
        <taxon>Lophotrochozoa</taxon>
        <taxon>Mollusca</taxon>
        <taxon>Cephalopoda</taxon>
        <taxon>Coleoidea</taxon>
        <taxon>Octopodiformes</taxon>
        <taxon>Octopoda</taxon>
        <taxon>Incirrata</taxon>
        <taxon>Octopodidae</taxon>
        <taxon>Octopus</taxon>
    </lineage>
</organism>
<dbReference type="EMBL" id="OX597814">
    <property type="protein sequence ID" value="CAI9716358.1"/>
    <property type="molecule type" value="Genomic_DNA"/>
</dbReference>
<dbReference type="Proteomes" id="UP001162480">
    <property type="component" value="Chromosome 1"/>
</dbReference>
<evidence type="ECO:0000313" key="2">
    <source>
        <dbReference type="Proteomes" id="UP001162480"/>
    </source>
</evidence>